<dbReference type="Proteomes" id="UP000002654">
    <property type="component" value="Chromosome"/>
</dbReference>
<feature type="domain" description="Methyltransferase" evidence="1">
    <location>
        <begin position="39"/>
        <end position="107"/>
    </location>
</feature>
<evidence type="ECO:0000313" key="3">
    <source>
        <dbReference type="Proteomes" id="UP000002654"/>
    </source>
</evidence>
<evidence type="ECO:0000313" key="2">
    <source>
        <dbReference type="EMBL" id="CCC82241.1"/>
    </source>
</evidence>
<accession>G4RKZ6</accession>
<dbReference type="GO" id="GO:0032259">
    <property type="term" value="P:methylation"/>
    <property type="evidence" value="ECO:0007669"/>
    <property type="project" value="UniProtKB-KW"/>
</dbReference>
<dbReference type="EMBL" id="FN869859">
    <property type="protein sequence ID" value="CCC82241.1"/>
    <property type="molecule type" value="Genomic_DNA"/>
</dbReference>
<dbReference type="GO" id="GO:0008168">
    <property type="term" value="F:methyltransferase activity"/>
    <property type="evidence" value="ECO:0007669"/>
    <property type="project" value="UniProtKB-KW"/>
</dbReference>
<dbReference type="STRING" id="768679.TTX_1617"/>
<keyword evidence="3" id="KW-1185">Reference proteome</keyword>
<dbReference type="eggNOG" id="arCOG03773">
    <property type="taxonomic scope" value="Archaea"/>
</dbReference>
<dbReference type="InterPro" id="IPR029063">
    <property type="entry name" value="SAM-dependent_MTases_sf"/>
</dbReference>
<name>G4RKZ6_THETK</name>
<dbReference type="Gene3D" id="3.40.50.150">
    <property type="entry name" value="Vaccinia Virus protein VP39"/>
    <property type="match status" value="1"/>
</dbReference>
<protein>
    <submittedName>
        <fullName evidence="2">SAM-dependent methyltransferase</fullName>
    </submittedName>
</protein>
<dbReference type="Pfam" id="PF13649">
    <property type="entry name" value="Methyltransf_25"/>
    <property type="match status" value="1"/>
</dbReference>
<organism evidence="2 3">
    <name type="scientific">Thermoproteus tenax (strain ATCC 35583 / DSM 2078 / JCM 9277 / NBRC 100435 / Kra 1)</name>
    <dbReference type="NCBI Taxonomy" id="768679"/>
    <lineage>
        <taxon>Archaea</taxon>
        <taxon>Thermoproteota</taxon>
        <taxon>Thermoprotei</taxon>
        <taxon>Thermoproteales</taxon>
        <taxon>Thermoproteaceae</taxon>
        <taxon>Thermoproteus</taxon>
    </lineage>
</organism>
<reference evidence="2 3" key="1">
    <citation type="journal article" date="2011" name="PLoS ONE">
        <title>The complete genome sequence of Thermoproteus tenax: a physiologically versatile member of the Crenarchaeota.</title>
        <authorList>
            <person name="Siebers B."/>
            <person name="Zaparty M."/>
            <person name="Raddatz G."/>
            <person name="Tjaden B."/>
            <person name="Albers S.V."/>
            <person name="Bell S.D."/>
            <person name="Blombach F."/>
            <person name="Kletzin A."/>
            <person name="Kyrpides N."/>
            <person name="Lanz C."/>
            <person name="Plagens A."/>
            <person name="Rampp M."/>
            <person name="Rosinus A."/>
            <person name="von Jan M."/>
            <person name="Makarova K.S."/>
            <person name="Klenk H.P."/>
            <person name="Schuster S.C."/>
            <person name="Hensel R."/>
        </authorList>
    </citation>
    <scope>NUCLEOTIDE SEQUENCE [LARGE SCALE GENOMIC DNA]</scope>
    <source>
        <strain evidence="3">ATCC 35583 / DSM 2078 / JCM 9277 / NBRC 100435 / Kra 1</strain>
    </source>
</reference>
<dbReference type="CDD" id="cd02440">
    <property type="entry name" value="AdoMet_MTases"/>
    <property type="match status" value="1"/>
</dbReference>
<keyword evidence="2" id="KW-0808">Transferase</keyword>
<dbReference type="HOGENOM" id="CLU_1821085_0_0_2"/>
<evidence type="ECO:0000259" key="1">
    <source>
        <dbReference type="Pfam" id="PF13649"/>
    </source>
</evidence>
<dbReference type="OrthoDB" id="147504at2157"/>
<keyword evidence="2" id="KW-0489">Methyltransferase</keyword>
<sequence>MRDLIEYYDNLSEVYDDLYGGEQIVKYLKSLAYVRGDRVLDAGCGTGLGISALYPRYVLCLDISLGMLKRALERGPNADYLVADVTLPPLRPASFHTALAITLFDDLREALRLAQYADIIVAERLGEWLICSRRSCQNLTKTQSPSSGITTKL</sequence>
<proteinExistence type="predicted"/>
<dbReference type="KEGG" id="ttn:TTX_1617"/>
<dbReference type="InterPro" id="IPR041698">
    <property type="entry name" value="Methyltransf_25"/>
</dbReference>
<gene>
    <name evidence="2" type="ordered locus">TTX_1617</name>
</gene>
<dbReference type="GeneID" id="11262497"/>
<dbReference type="RefSeq" id="WP_014127495.1">
    <property type="nucleotide sequence ID" value="NC_016070.1"/>
</dbReference>
<dbReference type="SUPFAM" id="SSF53335">
    <property type="entry name" value="S-adenosyl-L-methionine-dependent methyltransferases"/>
    <property type="match status" value="1"/>
</dbReference>
<dbReference type="AlphaFoldDB" id="G4RKZ6"/>
<dbReference type="PaxDb" id="768679-TTX_1617"/>